<gene>
    <name evidence="2" type="ORF">G3I50_37415</name>
</gene>
<dbReference type="InterPro" id="IPR011747">
    <property type="entry name" value="CHP02241"/>
</dbReference>
<dbReference type="Pfam" id="PF06841">
    <property type="entry name" value="Phage_T4_gp19"/>
    <property type="match status" value="1"/>
</dbReference>
<dbReference type="GO" id="GO:0005198">
    <property type="term" value="F:structural molecule activity"/>
    <property type="evidence" value="ECO:0007669"/>
    <property type="project" value="InterPro"/>
</dbReference>
<dbReference type="InterPro" id="IPR010667">
    <property type="entry name" value="Phage_T4_Gp19"/>
</dbReference>
<dbReference type="Proteomes" id="UP000469670">
    <property type="component" value="Unassembled WGS sequence"/>
</dbReference>
<dbReference type="NCBIfam" id="TIGR02241">
    <property type="entry name" value="conserved hypothetical phage tail region protein"/>
    <property type="match status" value="1"/>
</dbReference>
<evidence type="ECO:0000313" key="3">
    <source>
        <dbReference type="Proteomes" id="UP000469670"/>
    </source>
</evidence>
<evidence type="ECO:0000256" key="1">
    <source>
        <dbReference type="SAM" id="MobiDB-lite"/>
    </source>
</evidence>
<organism evidence="2 3">
    <name type="scientific">Streptomyces parvus</name>
    <dbReference type="NCBI Taxonomy" id="66428"/>
    <lineage>
        <taxon>Bacteria</taxon>
        <taxon>Bacillati</taxon>
        <taxon>Actinomycetota</taxon>
        <taxon>Actinomycetes</taxon>
        <taxon>Kitasatosporales</taxon>
        <taxon>Streptomycetaceae</taxon>
        <taxon>Streptomyces</taxon>
    </lineage>
</organism>
<dbReference type="EMBL" id="JAAGMP010001662">
    <property type="protein sequence ID" value="NEC23889.1"/>
    <property type="molecule type" value="Genomic_DNA"/>
</dbReference>
<dbReference type="PANTHER" id="PTHR38009">
    <property type="entry name" value="CONSERVED HYPOTHETICAL PHAGE TAIL PROTEIN"/>
    <property type="match status" value="1"/>
</dbReference>
<name>A0A7K3S978_9ACTN</name>
<reference evidence="2 3" key="1">
    <citation type="submission" date="2020-01" db="EMBL/GenBank/DDBJ databases">
        <title>Insect and environment-associated Actinomycetes.</title>
        <authorList>
            <person name="Currrie C."/>
            <person name="Chevrette M."/>
            <person name="Carlson C."/>
            <person name="Stubbendieck R."/>
            <person name="Wendt-Pienkowski E."/>
        </authorList>
    </citation>
    <scope>NUCLEOTIDE SEQUENCE [LARGE SCALE GENOMIC DNA]</scope>
    <source>
        <strain evidence="2 3">SID7590</strain>
    </source>
</reference>
<proteinExistence type="predicted"/>
<dbReference type="PANTHER" id="PTHR38009:SF1">
    <property type="entry name" value="CONSERVED HYPOTHETICAL PHAGE TAIL PROTEIN"/>
    <property type="match status" value="1"/>
</dbReference>
<sequence length="203" mass="22257">MTSALPSLESAHPGQATGQSSAPAATPGAVFGQRQARSPGEYPRAGMAMRFHVALDEWETDLGMWSGCRGLQVQFASKEIVEGGQYYDHVLLPDRVKFSTVTLERLMTQADSPRLQAWLARVASHWTGHEYEAGPDSAYQGQNVTIRLFDHQGRVVSRWVLSNAVPKEWVGPDLDANSNSVATEKITFEHRGFLHDTGPVVAP</sequence>
<accession>A0A7K3S978</accession>
<evidence type="ECO:0000313" key="2">
    <source>
        <dbReference type="EMBL" id="NEC23889.1"/>
    </source>
</evidence>
<dbReference type="AlphaFoldDB" id="A0A7K3S978"/>
<comment type="caution">
    <text evidence="2">The sequence shown here is derived from an EMBL/GenBank/DDBJ whole genome shotgun (WGS) entry which is preliminary data.</text>
</comment>
<feature type="region of interest" description="Disordered" evidence="1">
    <location>
        <begin position="1"/>
        <end position="37"/>
    </location>
</feature>
<protein>
    <submittedName>
        <fullName evidence="2">Phage tail protein</fullName>
    </submittedName>
</protein>
<dbReference type="RefSeq" id="WP_164208231.1">
    <property type="nucleotide sequence ID" value="NZ_JAAGMP010001662.1"/>
</dbReference>